<protein>
    <submittedName>
        <fullName evidence="2">CIR protein PIR protein</fullName>
    </submittedName>
</protein>
<feature type="transmembrane region" description="Helical" evidence="1">
    <location>
        <begin position="94"/>
        <end position="114"/>
    </location>
</feature>
<dbReference type="EMBL" id="LR865382">
    <property type="protein sequence ID" value="CAD2085920.1"/>
    <property type="molecule type" value="Genomic_DNA"/>
</dbReference>
<dbReference type="Proteomes" id="UP000515550">
    <property type="component" value="Chromosome PVBDA_04"/>
</dbReference>
<keyword evidence="1" id="KW-1133">Transmembrane helix</keyword>
<dbReference type="AlphaFoldDB" id="A0A6V7RWI4"/>
<keyword evidence="1" id="KW-0812">Transmembrane</keyword>
<evidence type="ECO:0000313" key="3">
    <source>
        <dbReference type="Proteomes" id="UP000515550"/>
    </source>
</evidence>
<proteinExistence type="predicted"/>
<name>A0A6V7RWI4_PLAVN</name>
<sequence length="148" mass="16744">MSGVEAYNSCKDIINKKIYLKTIGIKEIPKLYGALKNLYSSITGNSSYREILSILSTDYNNFKSYCDGKCNCYNNILTLPEIKTPPSSSIASKLISVLLIFVIQFFLEITYKIIFKRKAKKHKEENGSLYVIRRVVVSPGTIIVIDIC</sequence>
<organism evidence="2 3">
    <name type="scientific">Plasmodium vinckei brucechwatti</name>
    <dbReference type="NCBI Taxonomy" id="119398"/>
    <lineage>
        <taxon>Eukaryota</taxon>
        <taxon>Sar</taxon>
        <taxon>Alveolata</taxon>
        <taxon>Apicomplexa</taxon>
        <taxon>Aconoidasida</taxon>
        <taxon>Haemosporida</taxon>
        <taxon>Plasmodiidae</taxon>
        <taxon>Plasmodium</taxon>
        <taxon>Plasmodium (Vinckeia)</taxon>
    </lineage>
</organism>
<reference evidence="2 3" key="1">
    <citation type="submission" date="2020-08" db="EMBL/GenBank/DDBJ databases">
        <authorList>
            <person name="Ramaprasad A."/>
        </authorList>
    </citation>
    <scope>NUCLEOTIDE SEQUENCE [LARGE SCALE GENOMIC DNA]</scope>
</reference>
<accession>A0A6V7RWI4</accession>
<keyword evidence="1" id="KW-0472">Membrane</keyword>
<evidence type="ECO:0000256" key="1">
    <source>
        <dbReference type="SAM" id="Phobius"/>
    </source>
</evidence>
<dbReference type="InterPro" id="IPR006477">
    <property type="entry name" value="Yir_bir_cir"/>
</dbReference>
<gene>
    <name evidence="2" type="ORF">PVBDA_0400207</name>
</gene>
<evidence type="ECO:0000313" key="2">
    <source>
        <dbReference type="EMBL" id="CAD2085920.1"/>
    </source>
</evidence>
<dbReference type="Pfam" id="PF06022">
    <property type="entry name" value="Cir_Bir_Yir"/>
    <property type="match status" value="1"/>
</dbReference>
<dbReference type="VEuPathDB" id="PlasmoDB:PVBDA_0400207"/>